<dbReference type="Proteomes" id="UP000075320">
    <property type="component" value="Unassembled WGS sequence"/>
</dbReference>
<evidence type="ECO:0000313" key="2">
    <source>
        <dbReference type="EMBL" id="KYG64033.1"/>
    </source>
</evidence>
<gene>
    <name evidence="2" type="ORF">AZI86_14595</name>
</gene>
<dbReference type="EMBL" id="LUKE01000003">
    <property type="protein sequence ID" value="KYG64033.1"/>
    <property type="molecule type" value="Genomic_DNA"/>
</dbReference>
<evidence type="ECO:0000313" key="3">
    <source>
        <dbReference type="Proteomes" id="UP000075320"/>
    </source>
</evidence>
<dbReference type="RefSeq" id="WP_061835999.1">
    <property type="nucleotide sequence ID" value="NZ_LUKE01000003.1"/>
</dbReference>
<proteinExistence type="predicted"/>
<keyword evidence="1" id="KW-0732">Signal</keyword>
<organism evidence="2 3">
    <name type="scientific">Bdellovibrio bacteriovorus</name>
    <dbReference type="NCBI Taxonomy" id="959"/>
    <lineage>
        <taxon>Bacteria</taxon>
        <taxon>Pseudomonadati</taxon>
        <taxon>Bdellovibrionota</taxon>
        <taxon>Bdellovibrionia</taxon>
        <taxon>Bdellovibrionales</taxon>
        <taxon>Pseudobdellovibrionaceae</taxon>
        <taxon>Bdellovibrio</taxon>
    </lineage>
</organism>
<reference evidence="2 3" key="1">
    <citation type="submission" date="2016-03" db="EMBL/GenBank/DDBJ databases">
        <authorList>
            <person name="Ploux O."/>
        </authorList>
    </citation>
    <scope>NUCLEOTIDE SEQUENCE [LARGE SCALE GENOMIC DNA]</scope>
    <source>
        <strain evidence="2 3">R0</strain>
    </source>
</reference>
<sequence>MGLVMSIITVMLVFCSSVFAQSIGGGLGGDRPKTMRSLTIRPMVIQPAAMGCNEVQDFIIKHDKARVNFRYKKVPGYQVIFSRYAIACGNVRMQTPIAVRTKDRESCYVGFVCGGG</sequence>
<dbReference type="AlphaFoldDB" id="A0A150WK81"/>
<protein>
    <submittedName>
        <fullName evidence="2">Uncharacterized protein</fullName>
    </submittedName>
</protein>
<comment type="caution">
    <text evidence="2">The sequence shown here is derived from an EMBL/GenBank/DDBJ whole genome shotgun (WGS) entry which is preliminary data.</text>
</comment>
<name>A0A150WK81_BDEBC</name>
<evidence type="ECO:0000256" key="1">
    <source>
        <dbReference type="SAM" id="SignalP"/>
    </source>
</evidence>
<accession>A0A150WK81</accession>
<feature type="signal peptide" evidence="1">
    <location>
        <begin position="1"/>
        <end position="20"/>
    </location>
</feature>
<keyword evidence="3" id="KW-1185">Reference proteome</keyword>
<feature type="chain" id="PRO_5007573128" evidence="1">
    <location>
        <begin position="21"/>
        <end position="116"/>
    </location>
</feature>